<dbReference type="AlphaFoldDB" id="A0AAD4ZFY5"/>
<dbReference type="Proteomes" id="UP001054821">
    <property type="component" value="Chromosome 2"/>
</dbReference>
<dbReference type="EMBL" id="JAJFAZ020000002">
    <property type="protein sequence ID" value="KAI5344439.1"/>
    <property type="molecule type" value="Genomic_DNA"/>
</dbReference>
<accession>A0AAD4ZFY5</accession>
<reference evidence="2 3" key="1">
    <citation type="journal article" date="2022" name="G3 (Bethesda)">
        <title>Whole-genome sequence and methylome profiling of the almond [Prunus dulcis (Mill.) D.A. Webb] cultivar 'Nonpareil'.</title>
        <authorList>
            <person name="D'Amico-Willman K.M."/>
            <person name="Ouma W.Z."/>
            <person name="Meulia T."/>
            <person name="Sideli G.M."/>
            <person name="Gradziel T.M."/>
            <person name="Fresnedo-Ramirez J."/>
        </authorList>
    </citation>
    <scope>NUCLEOTIDE SEQUENCE [LARGE SCALE GENOMIC DNA]</scope>
    <source>
        <strain evidence="2">Clone GOH B32 T37-40</strain>
    </source>
</reference>
<evidence type="ECO:0000313" key="3">
    <source>
        <dbReference type="Proteomes" id="UP001054821"/>
    </source>
</evidence>
<gene>
    <name evidence="2" type="ORF">L3X38_012316</name>
</gene>
<evidence type="ECO:0000256" key="1">
    <source>
        <dbReference type="SAM" id="Phobius"/>
    </source>
</evidence>
<organism evidence="2 3">
    <name type="scientific">Prunus dulcis</name>
    <name type="common">Almond</name>
    <name type="synonym">Amygdalus dulcis</name>
    <dbReference type="NCBI Taxonomy" id="3755"/>
    <lineage>
        <taxon>Eukaryota</taxon>
        <taxon>Viridiplantae</taxon>
        <taxon>Streptophyta</taxon>
        <taxon>Embryophyta</taxon>
        <taxon>Tracheophyta</taxon>
        <taxon>Spermatophyta</taxon>
        <taxon>Magnoliopsida</taxon>
        <taxon>eudicotyledons</taxon>
        <taxon>Gunneridae</taxon>
        <taxon>Pentapetalae</taxon>
        <taxon>rosids</taxon>
        <taxon>fabids</taxon>
        <taxon>Rosales</taxon>
        <taxon>Rosaceae</taxon>
        <taxon>Amygdaloideae</taxon>
        <taxon>Amygdaleae</taxon>
        <taxon>Prunus</taxon>
    </lineage>
</organism>
<comment type="caution">
    <text evidence="2">The sequence shown here is derived from an EMBL/GenBank/DDBJ whole genome shotgun (WGS) entry which is preliminary data.</text>
</comment>
<name>A0AAD4ZFY5_PRUDU</name>
<keyword evidence="1" id="KW-0812">Transmembrane</keyword>
<keyword evidence="1" id="KW-0472">Membrane</keyword>
<keyword evidence="3" id="KW-1185">Reference proteome</keyword>
<feature type="transmembrane region" description="Helical" evidence="1">
    <location>
        <begin position="84"/>
        <end position="105"/>
    </location>
</feature>
<keyword evidence="1" id="KW-1133">Transmembrane helix</keyword>
<proteinExistence type="predicted"/>
<evidence type="ECO:0000313" key="2">
    <source>
        <dbReference type="EMBL" id="KAI5344439.1"/>
    </source>
</evidence>
<sequence>MCLAGPLVGLMMTPNYDGPPFSSSSTHSTTGRASPWPITGRAGLFLDGLGEPLSTHGLAGLMMTPNYDGPPFSLITMTMWTESIATPTGEAVAFITLLGVLYCIWRKRRASSACTNLVDHTIIEVIIEQL</sequence>
<protein>
    <submittedName>
        <fullName evidence="2">Uncharacterized protein</fullName>
    </submittedName>
</protein>